<accession>A0A6N9NLB7</accession>
<name>A0A6N9NLB7_9FLAO</name>
<dbReference type="InterPro" id="IPR059226">
    <property type="entry name" value="Choice_anch_Q_dom"/>
</dbReference>
<gene>
    <name evidence="1" type="ORF">GQN54_11160</name>
</gene>
<dbReference type="InterPro" id="IPR011050">
    <property type="entry name" value="Pectin_lyase_fold/virulence"/>
</dbReference>
<dbReference type="NCBIfam" id="NF041518">
    <property type="entry name" value="choice_anch_Q"/>
    <property type="match status" value="1"/>
</dbReference>
<dbReference type="EMBL" id="WWNE01000008">
    <property type="protein sequence ID" value="NBG66674.1"/>
    <property type="molecule type" value="Genomic_DNA"/>
</dbReference>
<evidence type="ECO:0000313" key="1">
    <source>
        <dbReference type="EMBL" id="NBG66674.1"/>
    </source>
</evidence>
<reference evidence="1 2" key="1">
    <citation type="submission" date="2019-12" db="EMBL/GenBank/DDBJ databases">
        <authorList>
            <person name="Zhao J."/>
        </authorList>
    </citation>
    <scope>NUCLEOTIDE SEQUENCE [LARGE SCALE GENOMIC DNA]</scope>
    <source>
        <strain evidence="1 2">S-15</strain>
    </source>
</reference>
<sequence length="484" mass="53968">MKKSILLIGLFIGMILLFSCRKEDQIIESSSAQVRFSTDSISFDTVFTTIGSVTKNFTIHNPYKESIKISSIRLGKGGDSQFRINIDGLPGAQMDVIIPPKDSIFGFVEVTVDPTNDLNPFFIEDEIQFFTNGNVKSLKLIAYGQNAIYFTPTTVIQGLPPFSIIAEENQTVTWTKDKPYVIYGYAVVDEGATLNIEAGTRIYFHNNGGLWVYQDANIQVNGTLSEPVLFRGDRLERDYDDVPGQWDRIWINEGSVNNNFNYAIIENAFIGIQAEYYPFAETKAISNNKLNLNNTIIRNASGFGLLGTLYQIDAENVLIENCGEYNVAITGAGTYNFKHCTFANYWNESKRETPLFYAQSYQSYSEGLLVGEPNVNVSNSIIHGSLENEWDFEGYDTSSVNFNFQNSLLKTNKVTANNARYANMVINPTDSIFQSVGTKDYHLRANSSAINIGNTLIGNQVPLDLEGISRTADSAPDAGCYEFQ</sequence>
<dbReference type="RefSeq" id="WP_160633626.1">
    <property type="nucleotide sequence ID" value="NZ_WWNE01000008.1"/>
</dbReference>
<dbReference type="AlphaFoldDB" id="A0A6N9NLB7"/>
<keyword evidence="2" id="KW-1185">Reference proteome</keyword>
<organism evidence="1 2">
    <name type="scientific">Acidiluteibacter ferrifornacis</name>
    <dbReference type="NCBI Taxonomy" id="2692424"/>
    <lineage>
        <taxon>Bacteria</taxon>
        <taxon>Pseudomonadati</taxon>
        <taxon>Bacteroidota</taxon>
        <taxon>Flavobacteriia</taxon>
        <taxon>Flavobacteriales</taxon>
        <taxon>Cryomorphaceae</taxon>
        <taxon>Acidiluteibacter</taxon>
    </lineage>
</organism>
<protein>
    <recommendedName>
        <fullName evidence="3">Right-handed parallel beta-helix repeat-containing protein</fullName>
    </recommendedName>
</protein>
<evidence type="ECO:0000313" key="2">
    <source>
        <dbReference type="Proteomes" id="UP000470771"/>
    </source>
</evidence>
<evidence type="ECO:0008006" key="3">
    <source>
        <dbReference type="Google" id="ProtNLM"/>
    </source>
</evidence>
<dbReference type="PROSITE" id="PS51257">
    <property type="entry name" value="PROKAR_LIPOPROTEIN"/>
    <property type="match status" value="1"/>
</dbReference>
<dbReference type="SUPFAM" id="SSF51126">
    <property type="entry name" value="Pectin lyase-like"/>
    <property type="match status" value="1"/>
</dbReference>
<dbReference type="Proteomes" id="UP000470771">
    <property type="component" value="Unassembled WGS sequence"/>
</dbReference>
<proteinExistence type="predicted"/>
<comment type="caution">
    <text evidence="1">The sequence shown here is derived from an EMBL/GenBank/DDBJ whole genome shotgun (WGS) entry which is preliminary data.</text>
</comment>